<organism evidence="14 15">
    <name type="scientific">Rhodotorula graminis (strain WP1)</name>
    <dbReference type="NCBI Taxonomy" id="578459"/>
    <lineage>
        <taxon>Eukaryota</taxon>
        <taxon>Fungi</taxon>
        <taxon>Dikarya</taxon>
        <taxon>Basidiomycota</taxon>
        <taxon>Pucciniomycotina</taxon>
        <taxon>Microbotryomycetes</taxon>
        <taxon>Sporidiobolales</taxon>
        <taxon>Sporidiobolaceae</taxon>
        <taxon>Rhodotorula</taxon>
    </lineage>
</organism>
<feature type="region of interest" description="Disordered" evidence="11">
    <location>
        <begin position="179"/>
        <end position="280"/>
    </location>
</feature>
<dbReference type="Pfam" id="PF11566">
    <property type="entry name" value="PI31_Prot_N"/>
    <property type="match status" value="1"/>
</dbReference>
<comment type="subcellular location">
    <subcellularLocation>
        <location evidence="2">Cytoplasm</location>
    </subcellularLocation>
    <subcellularLocation>
        <location evidence="1">Endoplasmic reticulum</location>
    </subcellularLocation>
</comment>
<comment type="similarity">
    <text evidence="3">Belongs to the proteasome inhibitor PI31 family.</text>
</comment>
<dbReference type="GO" id="GO:0070628">
    <property type="term" value="F:proteasome binding"/>
    <property type="evidence" value="ECO:0007669"/>
    <property type="project" value="InterPro"/>
</dbReference>
<dbReference type="GO" id="GO:0043161">
    <property type="term" value="P:proteasome-mediated ubiquitin-dependent protein catabolic process"/>
    <property type="evidence" value="ECO:0007669"/>
    <property type="project" value="InterPro"/>
</dbReference>
<feature type="compositionally biased region" description="Gly residues" evidence="11">
    <location>
        <begin position="382"/>
        <end position="393"/>
    </location>
</feature>
<keyword evidence="5" id="KW-0963">Cytoplasm</keyword>
<dbReference type="Pfam" id="PF08577">
    <property type="entry name" value="PI31_Prot_C"/>
    <property type="match status" value="1"/>
</dbReference>
<feature type="compositionally biased region" description="Gly residues" evidence="11">
    <location>
        <begin position="220"/>
        <end position="229"/>
    </location>
</feature>
<dbReference type="PANTHER" id="PTHR13266">
    <property type="entry name" value="PROTEASOME INHIBITOR"/>
    <property type="match status" value="1"/>
</dbReference>
<comment type="function">
    <text evidence="10">Plays an important role in control of proteasome function. Inhibits the hydrolysis of protein and peptide substrates by the 20S proteasome. Also inhibits the activation of the proteasome by the proteasome regulatory proteins PA700 and PA28.</text>
</comment>
<evidence type="ECO:0000256" key="4">
    <source>
        <dbReference type="ARBA" id="ARBA00022481"/>
    </source>
</evidence>
<dbReference type="STRING" id="578459.A0A0P9FCH3"/>
<proteinExistence type="inferred from homology"/>
<dbReference type="GO" id="GO:0004866">
    <property type="term" value="F:endopeptidase inhibitor activity"/>
    <property type="evidence" value="ECO:0007669"/>
    <property type="project" value="InterPro"/>
</dbReference>
<reference evidence="14 15" key="1">
    <citation type="journal article" date="2015" name="Front. Microbiol.">
        <title>Genome sequence of the plant growth promoting endophytic yeast Rhodotorula graminis WP1.</title>
        <authorList>
            <person name="Firrincieli A."/>
            <person name="Otillar R."/>
            <person name="Salamov A."/>
            <person name="Schmutz J."/>
            <person name="Khan Z."/>
            <person name="Redman R.S."/>
            <person name="Fleck N.D."/>
            <person name="Lindquist E."/>
            <person name="Grigoriev I.V."/>
            <person name="Doty S.L."/>
        </authorList>
    </citation>
    <scope>NUCLEOTIDE SEQUENCE [LARGE SCALE GENOMIC DNA]</scope>
    <source>
        <strain evidence="14 15">WP1</strain>
    </source>
</reference>
<keyword evidence="6" id="KW-0597">Phosphoprotein</keyword>
<keyword evidence="15" id="KW-1185">Reference proteome</keyword>
<evidence type="ECO:0000256" key="6">
    <source>
        <dbReference type="ARBA" id="ARBA00022553"/>
    </source>
</evidence>
<evidence type="ECO:0000256" key="2">
    <source>
        <dbReference type="ARBA" id="ARBA00004496"/>
    </source>
</evidence>
<feature type="domain" description="PI31 proteasome regulator N-terminal" evidence="13">
    <location>
        <begin position="24"/>
        <end position="174"/>
    </location>
</feature>
<keyword evidence="8" id="KW-0647">Proteasome</keyword>
<evidence type="ECO:0000259" key="12">
    <source>
        <dbReference type="Pfam" id="PF08577"/>
    </source>
</evidence>
<dbReference type="GeneID" id="28978144"/>
<feature type="compositionally biased region" description="Low complexity" evidence="11">
    <location>
        <begin position="202"/>
        <end position="219"/>
    </location>
</feature>
<feature type="compositionally biased region" description="Low complexity" evidence="11">
    <location>
        <begin position="182"/>
        <end position="194"/>
    </location>
</feature>
<protein>
    <submittedName>
        <fullName evidence="14">Uncharacterized protein</fullName>
    </submittedName>
</protein>
<dbReference type="InterPro" id="IPR045128">
    <property type="entry name" value="PI31-like"/>
</dbReference>
<evidence type="ECO:0000313" key="15">
    <source>
        <dbReference type="Proteomes" id="UP000053890"/>
    </source>
</evidence>
<dbReference type="AlphaFoldDB" id="A0A0P9FCH3"/>
<gene>
    <name evidence="14" type="ORF">RHOBADRAFT_55150</name>
</gene>
<evidence type="ECO:0000313" key="14">
    <source>
        <dbReference type="EMBL" id="KPV73401.1"/>
    </source>
</evidence>
<dbReference type="OrthoDB" id="68090at2759"/>
<evidence type="ECO:0000256" key="3">
    <source>
        <dbReference type="ARBA" id="ARBA00006405"/>
    </source>
</evidence>
<dbReference type="Gene3D" id="3.40.1000.30">
    <property type="match status" value="1"/>
</dbReference>
<evidence type="ECO:0000256" key="10">
    <source>
        <dbReference type="ARBA" id="ARBA00024805"/>
    </source>
</evidence>
<dbReference type="PANTHER" id="PTHR13266:SF1">
    <property type="entry name" value="PROTEASOME INHIBITOR PI31 SUBUNIT"/>
    <property type="match status" value="1"/>
</dbReference>
<feature type="compositionally biased region" description="Polar residues" evidence="11">
    <location>
        <begin position="423"/>
        <end position="435"/>
    </location>
</feature>
<keyword evidence="7" id="KW-0256">Endoplasmic reticulum</keyword>
<evidence type="ECO:0000256" key="11">
    <source>
        <dbReference type="SAM" id="MobiDB-lite"/>
    </source>
</evidence>
<dbReference type="InterPro" id="IPR013886">
    <property type="entry name" value="PI31_Prot_C"/>
</dbReference>
<evidence type="ECO:0000256" key="1">
    <source>
        <dbReference type="ARBA" id="ARBA00004240"/>
    </source>
</evidence>
<dbReference type="InterPro" id="IPR021625">
    <property type="entry name" value="PI31_Prot_N"/>
</dbReference>
<dbReference type="RefSeq" id="XP_018269450.1">
    <property type="nucleotide sequence ID" value="XM_018417696.1"/>
</dbReference>
<feature type="compositionally biased region" description="Gly residues" evidence="11">
    <location>
        <begin position="402"/>
        <end position="413"/>
    </location>
</feature>
<feature type="region of interest" description="Disordered" evidence="11">
    <location>
        <begin position="346"/>
        <end position="435"/>
    </location>
</feature>
<evidence type="ECO:0000256" key="9">
    <source>
        <dbReference type="ARBA" id="ARBA00022990"/>
    </source>
</evidence>
<keyword evidence="9" id="KW-0007">Acetylation</keyword>
<dbReference type="EMBL" id="KQ474083">
    <property type="protein sequence ID" value="KPV73401.1"/>
    <property type="molecule type" value="Genomic_DNA"/>
</dbReference>
<dbReference type="OMA" id="GHACMVA"/>
<feature type="domain" description="PI31 proteasome regulator C-terminal" evidence="12">
    <location>
        <begin position="277"/>
        <end position="374"/>
    </location>
</feature>
<name>A0A0P9FCH3_RHOGW</name>
<evidence type="ECO:0000256" key="5">
    <source>
        <dbReference type="ARBA" id="ARBA00022490"/>
    </source>
</evidence>
<evidence type="ECO:0000256" key="7">
    <source>
        <dbReference type="ARBA" id="ARBA00022824"/>
    </source>
</evidence>
<feature type="compositionally biased region" description="Gly residues" evidence="11">
    <location>
        <begin position="260"/>
        <end position="271"/>
    </location>
</feature>
<dbReference type="Proteomes" id="UP000053890">
    <property type="component" value="Unassembled WGS sequence"/>
</dbReference>
<evidence type="ECO:0000256" key="8">
    <source>
        <dbReference type="ARBA" id="ARBA00022942"/>
    </source>
</evidence>
<evidence type="ECO:0000259" key="13">
    <source>
        <dbReference type="Pfam" id="PF11566"/>
    </source>
</evidence>
<accession>A0A0P9FCH3</accession>
<sequence length="435" mass="43603">MAPDPLSSDALLALAPQLVSSSCTLASPVQALALIVHTIHTALGFRLTQPQPLTGDDHHANRLPDEWPPHSSAGELKFRYKHQQSSLEFVVTVVELGDRALVAGAAVDNPARSSTFDLVLNDYFSPTSLSSSTDPLPIASLSPSNPFATPARFNDLVHLYRLNVLQRLVPGLSKDGYEELRGPPASGPGAASSSSGGGAARGPGYYPDRGGPMGMFPPSRGGGGGGGGEGEGDRRSPPAAPRTGGPARPNPDHDPLAIPGSGGRGGGGYGGMPRADIGRRDLEPLGGMGGTFGGLPGMGGGGFGGGFGGLGGAMGGGGGGGGGMFMGPDHSLFRERFGPGNDVVGGGEGRRWGGDGYLPPMGAPQGARFDPVGPTNGPPTGEVGGPNAGGGPQRPGQPPQGQPGGLGGMGGGARRAHPDMEQPGTNDEWQNSMFG</sequence>
<dbReference type="GO" id="GO:0005783">
    <property type="term" value="C:endoplasmic reticulum"/>
    <property type="evidence" value="ECO:0007669"/>
    <property type="project" value="UniProtKB-SubCell"/>
</dbReference>
<dbReference type="GO" id="GO:0000502">
    <property type="term" value="C:proteasome complex"/>
    <property type="evidence" value="ECO:0007669"/>
    <property type="project" value="UniProtKB-KW"/>
</dbReference>
<keyword evidence="4" id="KW-0488">Methylation</keyword>